<evidence type="ECO:0000313" key="4">
    <source>
        <dbReference type="EMBL" id="KAF1991038.1"/>
    </source>
</evidence>
<dbReference type="OrthoDB" id="106784at2759"/>
<evidence type="ECO:0000256" key="1">
    <source>
        <dbReference type="PROSITE-ProRule" id="PRU00175"/>
    </source>
</evidence>
<keyword evidence="1" id="KW-0863">Zinc-finger</keyword>
<keyword evidence="5" id="KW-1185">Reference proteome</keyword>
<dbReference type="SUPFAM" id="SSF57850">
    <property type="entry name" value="RING/U-box"/>
    <property type="match status" value="1"/>
</dbReference>
<proteinExistence type="predicted"/>
<reference evidence="4" key="1">
    <citation type="journal article" date="2020" name="Stud. Mycol.">
        <title>101 Dothideomycetes genomes: a test case for predicting lifestyles and emergence of pathogens.</title>
        <authorList>
            <person name="Haridas S."/>
            <person name="Albert R."/>
            <person name="Binder M."/>
            <person name="Bloem J."/>
            <person name="Labutti K."/>
            <person name="Salamov A."/>
            <person name="Andreopoulos B."/>
            <person name="Baker S."/>
            <person name="Barry K."/>
            <person name="Bills G."/>
            <person name="Bluhm B."/>
            <person name="Cannon C."/>
            <person name="Castanera R."/>
            <person name="Culley D."/>
            <person name="Daum C."/>
            <person name="Ezra D."/>
            <person name="Gonzalez J."/>
            <person name="Henrissat B."/>
            <person name="Kuo A."/>
            <person name="Liang C."/>
            <person name="Lipzen A."/>
            <person name="Lutzoni F."/>
            <person name="Magnuson J."/>
            <person name="Mondo S."/>
            <person name="Nolan M."/>
            <person name="Ohm R."/>
            <person name="Pangilinan J."/>
            <person name="Park H.-J."/>
            <person name="Ramirez L."/>
            <person name="Alfaro M."/>
            <person name="Sun H."/>
            <person name="Tritt A."/>
            <person name="Yoshinaga Y."/>
            <person name="Zwiers L.-H."/>
            <person name="Turgeon B."/>
            <person name="Goodwin S."/>
            <person name="Spatafora J."/>
            <person name="Crous P."/>
            <person name="Grigoriev I."/>
        </authorList>
    </citation>
    <scope>NUCLEOTIDE SEQUENCE</scope>
    <source>
        <strain evidence="4">CBS 113979</strain>
    </source>
</reference>
<dbReference type="Gene3D" id="3.30.40.10">
    <property type="entry name" value="Zinc/RING finger domain, C3HC4 (zinc finger)"/>
    <property type="match status" value="1"/>
</dbReference>
<sequence>SSIAADDIPLKLRCTKCSKLTVNAVRLVCCGQSICGQCHTTLTAGGSCPLCQHTPLNPEDCAPHKALRTTVKAFLRSEEKKQGKGRRTSSTVPATPTTPA</sequence>
<evidence type="ECO:0000313" key="5">
    <source>
        <dbReference type="Proteomes" id="UP000800041"/>
    </source>
</evidence>
<dbReference type="InterPro" id="IPR013083">
    <property type="entry name" value="Znf_RING/FYVE/PHD"/>
</dbReference>
<keyword evidence="1" id="KW-0862">Zinc</keyword>
<dbReference type="AlphaFoldDB" id="A0A6G1HDM3"/>
<organism evidence="4 5">
    <name type="scientific">Aulographum hederae CBS 113979</name>
    <dbReference type="NCBI Taxonomy" id="1176131"/>
    <lineage>
        <taxon>Eukaryota</taxon>
        <taxon>Fungi</taxon>
        <taxon>Dikarya</taxon>
        <taxon>Ascomycota</taxon>
        <taxon>Pezizomycotina</taxon>
        <taxon>Dothideomycetes</taxon>
        <taxon>Pleosporomycetidae</taxon>
        <taxon>Aulographales</taxon>
        <taxon>Aulographaceae</taxon>
    </lineage>
</organism>
<dbReference type="GO" id="GO:0008270">
    <property type="term" value="F:zinc ion binding"/>
    <property type="evidence" value="ECO:0007669"/>
    <property type="project" value="UniProtKB-KW"/>
</dbReference>
<dbReference type="PROSITE" id="PS50089">
    <property type="entry name" value="ZF_RING_2"/>
    <property type="match status" value="1"/>
</dbReference>
<feature type="region of interest" description="Disordered" evidence="2">
    <location>
        <begin position="76"/>
        <end position="100"/>
    </location>
</feature>
<evidence type="ECO:0000256" key="2">
    <source>
        <dbReference type="SAM" id="MobiDB-lite"/>
    </source>
</evidence>
<feature type="domain" description="RING-type" evidence="3">
    <location>
        <begin position="14"/>
        <end position="52"/>
    </location>
</feature>
<gene>
    <name evidence="4" type="ORF">K402DRAFT_299648</name>
</gene>
<feature type="non-terminal residue" evidence="4">
    <location>
        <position position="100"/>
    </location>
</feature>
<feature type="non-terminal residue" evidence="4">
    <location>
        <position position="1"/>
    </location>
</feature>
<dbReference type="InterPro" id="IPR001841">
    <property type="entry name" value="Znf_RING"/>
</dbReference>
<feature type="compositionally biased region" description="Low complexity" evidence="2">
    <location>
        <begin position="88"/>
        <end position="100"/>
    </location>
</feature>
<dbReference type="Proteomes" id="UP000800041">
    <property type="component" value="Unassembled WGS sequence"/>
</dbReference>
<dbReference type="EMBL" id="ML977140">
    <property type="protein sequence ID" value="KAF1991038.1"/>
    <property type="molecule type" value="Genomic_DNA"/>
</dbReference>
<evidence type="ECO:0000259" key="3">
    <source>
        <dbReference type="PROSITE" id="PS50089"/>
    </source>
</evidence>
<protein>
    <recommendedName>
        <fullName evidence="3">RING-type domain-containing protein</fullName>
    </recommendedName>
</protein>
<accession>A0A6G1HDM3</accession>
<keyword evidence="1" id="KW-0479">Metal-binding</keyword>
<name>A0A6G1HDM3_9PEZI</name>